<dbReference type="AlphaFoldDB" id="A0A0A8Z6P8"/>
<proteinExistence type="predicted"/>
<sequence>MYLAYPRICIFKKIANPCIRIVSYPTRVSVSE</sequence>
<reference evidence="1" key="1">
    <citation type="submission" date="2014-09" db="EMBL/GenBank/DDBJ databases">
        <authorList>
            <person name="Magalhaes I.L.F."/>
            <person name="Oliveira U."/>
            <person name="Santos F.R."/>
            <person name="Vidigal T.H.D.A."/>
            <person name="Brescovit A.D."/>
            <person name="Santos A.J."/>
        </authorList>
    </citation>
    <scope>NUCLEOTIDE SEQUENCE</scope>
    <source>
        <tissue evidence="1">Shoot tissue taken approximately 20 cm above the soil surface</tissue>
    </source>
</reference>
<protein>
    <submittedName>
        <fullName evidence="1">Uncharacterized protein</fullName>
    </submittedName>
</protein>
<dbReference type="EMBL" id="GBRH01264537">
    <property type="protein sequence ID" value="JAD33358.1"/>
    <property type="molecule type" value="Transcribed_RNA"/>
</dbReference>
<name>A0A0A8Z6P8_ARUDO</name>
<evidence type="ECO:0000313" key="1">
    <source>
        <dbReference type="EMBL" id="JAD33358.1"/>
    </source>
</evidence>
<accession>A0A0A8Z6P8</accession>
<organism evidence="1">
    <name type="scientific">Arundo donax</name>
    <name type="common">Giant reed</name>
    <name type="synonym">Donax arundinaceus</name>
    <dbReference type="NCBI Taxonomy" id="35708"/>
    <lineage>
        <taxon>Eukaryota</taxon>
        <taxon>Viridiplantae</taxon>
        <taxon>Streptophyta</taxon>
        <taxon>Embryophyta</taxon>
        <taxon>Tracheophyta</taxon>
        <taxon>Spermatophyta</taxon>
        <taxon>Magnoliopsida</taxon>
        <taxon>Liliopsida</taxon>
        <taxon>Poales</taxon>
        <taxon>Poaceae</taxon>
        <taxon>PACMAD clade</taxon>
        <taxon>Arundinoideae</taxon>
        <taxon>Arundineae</taxon>
        <taxon>Arundo</taxon>
    </lineage>
</organism>
<reference evidence="1" key="2">
    <citation type="journal article" date="2015" name="Data Brief">
        <title>Shoot transcriptome of the giant reed, Arundo donax.</title>
        <authorList>
            <person name="Barrero R.A."/>
            <person name="Guerrero F.D."/>
            <person name="Moolhuijzen P."/>
            <person name="Goolsby J.A."/>
            <person name="Tidwell J."/>
            <person name="Bellgard S.E."/>
            <person name="Bellgard M.I."/>
        </authorList>
    </citation>
    <scope>NUCLEOTIDE SEQUENCE</scope>
    <source>
        <tissue evidence="1">Shoot tissue taken approximately 20 cm above the soil surface</tissue>
    </source>
</reference>